<feature type="transmembrane region" description="Helical" evidence="1">
    <location>
        <begin position="180"/>
        <end position="204"/>
    </location>
</feature>
<feature type="transmembrane region" description="Helical" evidence="1">
    <location>
        <begin position="66"/>
        <end position="91"/>
    </location>
</feature>
<evidence type="ECO:0000313" key="3">
    <source>
        <dbReference type="EMBL" id="KAJ5226319.1"/>
    </source>
</evidence>
<dbReference type="Pfam" id="PF24800">
    <property type="entry name" value="DUF7702"/>
    <property type="match status" value="1"/>
</dbReference>
<keyword evidence="1" id="KW-0472">Membrane</keyword>
<keyword evidence="1" id="KW-0812">Transmembrane</keyword>
<feature type="transmembrane region" description="Helical" evidence="1">
    <location>
        <begin position="149"/>
        <end position="168"/>
    </location>
</feature>
<dbReference type="GeneID" id="83204143"/>
<protein>
    <recommendedName>
        <fullName evidence="2">DUF7702 domain-containing protein</fullName>
    </recommendedName>
</protein>
<sequence length="272" mass="29251">MGVTYRHGISILQEVVYVPALCTAAFLVYRHGLRKNSGFLFLVIFALARIIGASCDLATINDPSNTNLFTAAAICSSIGLSPLMLACSGLLSRADQSIKRMTGQALPLPTFTAFRLLTVAAMVLAIVGITSNMTVQGMQNPASETKIGMILYVVSWAALLGLLLLVTSRCRGLESGEKRILVAVAAALPFILIRVIYACLIIFLHNSTFSLLSPDPTALLCMNVLEEIVVVAILLGVGFTLAVRVERQEKSGIEAPLAQQPQQYYQQSGYQA</sequence>
<dbReference type="OrthoDB" id="2560628at2759"/>
<feature type="transmembrane region" description="Helical" evidence="1">
    <location>
        <begin position="15"/>
        <end position="32"/>
    </location>
</feature>
<keyword evidence="1" id="KW-1133">Transmembrane helix</keyword>
<dbReference type="RefSeq" id="XP_058329730.1">
    <property type="nucleotide sequence ID" value="XM_058476840.1"/>
</dbReference>
<feature type="transmembrane region" description="Helical" evidence="1">
    <location>
        <begin position="39"/>
        <end position="60"/>
    </location>
</feature>
<comment type="caution">
    <text evidence="3">The sequence shown here is derived from an EMBL/GenBank/DDBJ whole genome shotgun (WGS) entry which is preliminary data.</text>
</comment>
<dbReference type="PANTHER" id="PTHR42109:SF2">
    <property type="entry name" value="INTEGRAL MEMBRANE PROTEIN"/>
    <property type="match status" value="1"/>
</dbReference>
<feature type="domain" description="DUF7702" evidence="2">
    <location>
        <begin position="3"/>
        <end position="243"/>
    </location>
</feature>
<dbReference type="Proteomes" id="UP001150941">
    <property type="component" value="Unassembled WGS sequence"/>
</dbReference>
<reference evidence="3" key="1">
    <citation type="submission" date="2022-11" db="EMBL/GenBank/DDBJ databases">
        <authorList>
            <person name="Petersen C."/>
        </authorList>
    </citation>
    <scope>NUCLEOTIDE SEQUENCE</scope>
    <source>
        <strain evidence="3">IBT 19713</strain>
    </source>
</reference>
<dbReference type="InterPro" id="IPR056119">
    <property type="entry name" value="DUF7702"/>
</dbReference>
<feature type="transmembrane region" description="Helical" evidence="1">
    <location>
        <begin position="112"/>
        <end position="129"/>
    </location>
</feature>
<name>A0A9W9NUG2_9EURO</name>
<gene>
    <name evidence="3" type="ORF">N7468_007544</name>
</gene>
<evidence type="ECO:0000313" key="4">
    <source>
        <dbReference type="Proteomes" id="UP001150941"/>
    </source>
</evidence>
<reference evidence="3" key="2">
    <citation type="journal article" date="2023" name="IMA Fungus">
        <title>Comparative genomic study of the Penicillium genus elucidates a diverse pangenome and 15 lateral gene transfer events.</title>
        <authorList>
            <person name="Petersen C."/>
            <person name="Sorensen T."/>
            <person name="Nielsen M.R."/>
            <person name="Sondergaard T.E."/>
            <person name="Sorensen J.L."/>
            <person name="Fitzpatrick D.A."/>
            <person name="Frisvad J.C."/>
            <person name="Nielsen K.L."/>
        </authorList>
    </citation>
    <scope>NUCLEOTIDE SEQUENCE</scope>
    <source>
        <strain evidence="3">IBT 19713</strain>
    </source>
</reference>
<feature type="transmembrane region" description="Helical" evidence="1">
    <location>
        <begin position="224"/>
        <end position="243"/>
    </location>
</feature>
<dbReference type="PANTHER" id="PTHR42109">
    <property type="entry name" value="UNPLACED GENOMIC SCAFFOLD UM_SCAF_CONTIG_1.265, WHOLE GENOME SHOTGUN SEQUENCE"/>
    <property type="match status" value="1"/>
</dbReference>
<organism evidence="3 4">
    <name type="scientific">Penicillium chermesinum</name>
    <dbReference type="NCBI Taxonomy" id="63820"/>
    <lineage>
        <taxon>Eukaryota</taxon>
        <taxon>Fungi</taxon>
        <taxon>Dikarya</taxon>
        <taxon>Ascomycota</taxon>
        <taxon>Pezizomycotina</taxon>
        <taxon>Eurotiomycetes</taxon>
        <taxon>Eurotiomycetidae</taxon>
        <taxon>Eurotiales</taxon>
        <taxon>Aspergillaceae</taxon>
        <taxon>Penicillium</taxon>
    </lineage>
</organism>
<dbReference type="AlphaFoldDB" id="A0A9W9NUG2"/>
<evidence type="ECO:0000259" key="2">
    <source>
        <dbReference type="Pfam" id="PF24800"/>
    </source>
</evidence>
<proteinExistence type="predicted"/>
<dbReference type="EMBL" id="JAPQKS010000005">
    <property type="protein sequence ID" value="KAJ5226319.1"/>
    <property type="molecule type" value="Genomic_DNA"/>
</dbReference>
<evidence type="ECO:0000256" key="1">
    <source>
        <dbReference type="SAM" id="Phobius"/>
    </source>
</evidence>
<accession>A0A9W9NUG2</accession>
<keyword evidence="4" id="KW-1185">Reference proteome</keyword>